<comment type="caution">
    <text evidence="2">The sequence shown here is derived from an EMBL/GenBank/DDBJ whole genome shotgun (WGS) entry which is preliminary data.</text>
</comment>
<dbReference type="RefSeq" id="WP_303737077.1">
    <property type="nucleotide sequence ID" value="NZ_SUTE01000051.1"/>
</dbReference>
<feature type="transmembrane region" description="Helical" evidence="1">
    <location>
        <begin position="163"/>
        <end position="181"/>
    </location>
</feature>
<proteinExistence type="predicted"/>
<dbReference type="AlphaFoldDB" id="A0A8T3VGZ0"/>
<organism evidence="2 3">
    <name type="scientific">Methanobrevibacter millerae</name>
    <dbReference type="NCBI Taxonomy" id="230361"/>
    <lineage>
        <taxon>Archaea</taxon>
        <taxon>Methanobacteriati</taxon>
        <taxon>Methanobacteriota</taxon>
        <taxon>Methanomada group</taxon>
        <taxon>Methanobacteria</taxon>
        <taxon>Methanobacteriales</taxon>
        <taxon>Methanobacteriaceae</taxon>
        <taxon>Methanobrevibacter</taxon>
    </lineage>
</organism>
<name>A0A8T3VGZ0_9EURY</name>
<dbReference type="Proteomes" id="UP000762703">
    <property type="component" value="Unassembled WGS sequence"/>
</dbReference>
<feature type="transmembrane region" description="Helical" evidence="1">
    <location>
        <begin position="51"/>
        <end position="74"/>
    </location>
</feature>
<accession>A0A8T3VGZ0</accession>
<reference evidence="2" key="1">
    <citation type="submission" date="2019-04" db="EMBL/GenBank/DDBJ databases">
        <title>Evolution of Biomass-Degrading Anaerobic Consortia Revealed by Metagenomics.</title>
        <authorList>
            <person name="Peng X."/>
        </authorList>
    </citation>
    <scope>NUCLEOTIDE SEQUENCE</scope>
    <source>
        <strain evidence="2">SIG12</strain>
    </source>
</reference>
<feature type="transmembrane region" description="Helical" evidence="1">
    <location>
        <begin position="187"/>
        <end position="205"/>
    </location>
</feature>
<feature type="transmembrane region" description="Helical" evidence="1">
    <location>
        <begin position="12"/>
        <end position="31"/>
    </location>
</feature>
<dbReference type="Pfam" id="PF19700">
    <property type="entry name" value="DUF6198"/>
    <property type="match status" value="1"/>
</dbReference>
<evidence type="ECO:0000313" key="3">
    <source>
        <dbReference type="Proteomes" id="UP000762703"/>
    </source>
</evidence>
<evidence type="ECO:0008006" key="4">
    <source>
        <dbReference type="Google" id="ProtNLM"/>
    </source>
</evidence>
<evidence type="ECO:0000313" key="2">
    <source>
        <dbReference type="EMBL" id="MBE6505426.1"/>
    </source>
</evidence>
<sequence length="222" mass="24668">MEFSGEKLTFKRIFNYIFGLFLITLGVAFSIKSGLGSTPVASIPYAFNLILNVDLGITTFVFQVFLVMLQLILLRRNFKTKHFFQLFVSVIFGSFTTFSMSLLTFIPSADNMIIALLMCVVSIILIAFGLFFYVPTNIVPISVDGITQTLAIVFNKPFSRMKVYFDVTIVLSSLILSYLFLGNFGSVGIGTVLGALCIGNVVKLIHKINYKLTGSEVDLKKM</sequence>
<feature type="transmembrane region" description="Helical" evidence="1">
    <location>
        <begin position="112"/>
        <end position="134"/>
    </location>
</feature>
<feature type="transmembrane region" description="Helical" evidence="1">
    <location>
        <begin position="86"/>
        <end position="106"/>
    </location>
</feature>
<dbReference type="PANTHER" id="PTHR40078:SF1">
    <property type="entry name" value="INTEGRAL MEMBRANE PROTEIN"/>
    <property type="match status" value="1"/>
</dbReference>
<dbReference type="EMBL" id="SUTE01000051">
    <property type="protein sequence ID" value="MBE6505426.1"/>
    <property type="molecule type" value="Genomic_DNA"/>
</dbReference>
<evidence type="ECO:0000256" key="1">
    <source>
        <dbReference type="SAM" id="Phobius"/>
    </source>
</evidence>
<keyword evidence="1" id="KW-0812">Transmembrane</keyword>
<dbReference type="InterPro" id="IPR038750">
    <property type="entry name" value="YczE/YyaS-like"/>
</dbReference>
<keyword evidence="1" id="KW-1133">Transmembrane helix</keyword>
<protein>
    <recommendedName>
        <fullName evidence="4">Membrane protein YczE</fullName>
    </recommendedName>
</protein>
<gene>
    <name evidence="2" type="ORF">E7Z73_06760</name>
</gene>
<keyword evidence="1" id="KW-0472">Membrane</keyword>
<dbReference type="PANTHER" id="PTHR40078">
    <property type="entry name" value="INTEGRAL MEMBRANE PROTEIN-RELATED"/>
    <property type="match status" value="1"/>
</dbReference>